<keyword evidence="3" id="KW-1185">Reference proteome</keyword>
<evidence type="ECO:0000313" key="3">
    <source>
        <dbReference type="Proteomes" id="UP000198397"/>
    </source>
</evidence>
<sequence length="154" mass="16928">MLLILYAPVLVVLLWMELYVFALLGLVLGMGLVMLPDKDQGIPLLPHRGFTHTIWFASLVGLGMALVGMILAPILIWIGVDVQIVVLFLGFVGVFSIVAHLFADAITPAGIRPYQPLSQRRHSGRISANSFLGNWVLWLLGIGAILFALYFVFV</sequence>
<evidence type="ECO:0000256" key="1">
    <source>
        <dbReference type="SAM" id="Phobius"/>
    </source>
</evidence>
<dbReference type="InterPro" id="IPR007404">
    <property type="entry name" value="YdjM-like"/>
</dbReference>
<gene>
    <name evidence="2" type="ORF">SAMN06264855_11021</name>
</gene>
<keyword evidence="1" id="KW-0812">Transmembrane</keyword>
<reference evidence="2 3" key="1">
    <citation type="submission" date="2017-06" db="EMBL/GenBank/DDBJ databases">
        <authorList>
            <person name="Kim H.J."/>
            <person name="Triplett B.A."/>
        </authorList>
    </citation>
    <scope>NUCLEOTIDE SEQUENCE [LARGE SCALE GENOMIC DNA]</scope>
    <source>
        <strain evidence="2 3">DSM 8800</strain>
    </source>
</reference>
<keyword evidence="1" id="KW-0472">Membrane</keyword>
<dbReference type="Pfam" id="PF04307">
    <property type="entry name" value="YdjM"/>
    <property type="match status" value="1"/>
</dbReference>
<feature type="transmembrane region" description="Helical" evidence="1">
    <location>
        <begin position="6"/>
        <end position="33"/>
    </location>
</feature>
<proteinExistence type="predicted"/>
<organism evidence="2 3">
    <name type="scientific">Halorubrum vacuolatum</name>
    <name type="common">Natronobacterium vacuolatum</name>
    <dbReference type="NCBI Taxonomy" id="63740"/>
    <lineage>
        <taxon>Archaea</taxon>
        <taxon>Methanobacteriati</taxon>
        <taxon>Methanobacteriota</taxon>
        <taxon>Stenosarchaea group</taxon>
        <taxon>Halobacteria</taxon>
        <taxon>Halobacteriales</taxon>
        <taxon>Haloferacaceae</taxon>
        <taxon>Halorubrum</taxon>
    </lineage>
</organism>
<protein>
    <submittedName>
        <fullName evidence="2">Inner membrane protein</fullName>
    </submittedName>
</protein>
<feature type="transmembrane region" description="Helical" evidence="1">
    <location>
        <begin position="84"/>
        <end position="111"/>
    </location>
</feature>
<evidence type="ECO:0000313" key="2">
    <source>
        <dbReference type="EMBL" id="SNR49788.1"/>
    </source>
</evidence>
<dbReference type="EMBL" id="FZNQ01000010">
    <property type="protein sequence ID" value="SNR49788.1"/>
    <property type="molecule type" value="Genomic_DNA"/>
</dbReference>
<keyword evidence="1" id="KW-1133">Transmembrane helix</keyword>
<dbReference type="Proteomes" id="UP000198397">
    <property type="component" value="Unassembled WGS sequence"/>
</dbReference>
<name>A0A238WTM9_HALVU</name>
<feature type="transmembrane region" description="Helical" evidence="1">
    <location>
        <begin position="132"/>
        <end position="153"/>
    </location>
</feature>
<feature type="transmembrane region" description="Helical" evidence="1">
    <location>
        <begin position="54"/>
        <end position="78"/>
    </location>
</feature>
<dbReference type="AlphaFoldDB" id="A0A238WTM9"/>
<accession>A0A238WTM9</accession>